<dbReference type="OrthoDB" id="1521787at2"/>
<protein>
    <recommendedName>
        <fullName evidence="3">PA domain-containing protein</fullName>
    </recommendedName>
</protein>
<proteinExistence type="predicted"/>
<gene>
    <name evidence="1" type="ORF">LX80_02419</name>
</gene>
<dbReference type="Proteomes" id="UP000249720">
    <property type="component" value="Unassembled WGS sequence"/>
</dbReference>
<evidence type="ECO:0008006" key="3">
    <source>
        <dbReference type="Google" id="ProtNLM"/>
    </source>
</evidence>
<dbReference type="RefSeq" id="WP_111296822.1">
    <property type="nucleotide sequence ID" value="NZ_QKZV01000009.1"/>
</dbReference>
<reference evidence="1 2" key="1">
    <citation type="submission" date="2018-06" db="EMBL/GenBank/DDBJ databases">
        <title>Genomic Encyclopedia of Archaeal and Bacterial Type Strains, Phase II (KMG-II): from individual species to whole genera.</title>
        <authorList>
            <person name="Goeker M."/>
        </authorList>
    </citation>
    <scope>NUCLEOTIDE SEQUENCE [LARGE SCALE GENOMIC DNA]</scope>
    <source>
        <strain evidence="1 2">DSM 23241</strain>
    </source>
</reference>
<organism evidence="1 2">
    <name type="scientific">Hydrotalea sandarakina</name>
    <dbReference type="NCBI Taxonomy" id="1004304"/>
    <lineage>
        <taxon>Bacteria</taxon>
        <taxon>Pseudomonadati</taxon>
        <taxon>Bacteroidota</taxon>
        <taxon>Chitinophagia</taxon>
        <taxon>Chitinophagales</taxon>
        <taxon>Chitinophagaceae</taxon>
        <taxon>Hydrotalea</taxon>
    </lineage>
</organism>
<name>A0A2W7TBP8_9BACT</name>
<comment type="caution">
    <text evidence="1">The sequence shown here is derived from an EMBL/GenBank/DDBJ whole genome shotgun (WGS) entry which is preliminary data.</text>
</comment>
<dbReference type="EMBL" id="QKZV01000009">
    <property type="protein sequence ID" value="PZX60642.1"/>
    <property type="molecule type" value="Genomic_DNA"/>
</dbReference>
<evidence type="ECO:0000313" key="2">
    <source>
        <dbReference type="Proteomes" id="UP000249720"/>
    </source>
</evidence>
<keyword evidence="2" id="KW-1185">Reference proteome</keyword>
<accession>A0A2W7TBP8</accession>
<sequence length="424" mass="47172">MIANLTIPGSSVSVAKLKGGCNKTSFTLLCLLLTGLLLQSHSVLNAQSKRKKAKAEKAALAKLKGDIGHHLTQLHAIEHENVPAYFQMFLQKNNISPLVNDSFVDSFEVDEGYDFRNNNTNVSLNGIQLTAGTDFYPFSFSGNAQISGEAAPALNEKGAPWFYNLGDVWHDHAKDSSFNLTDYCLQKAKRAASKGATAVLFYNLQNDIPSEYIFSPLHRKDSCLIPIVYVTKAGWKKCNADEVSTMDIDVSINIQPKKLNGINYAGFINHRADTTLVLYSKVPVEGLATLLSMAPNLHKLTHLNYAIVYQPQSNYSLTQSSLLTQIQNIHPQHYILGVEILADTTQQLVNTDKPMPFQFRLNVESTKSNNSENSYIPLFSTLQYVLNNTWSNATIEEQTNAIEALIEHLQTLLDNPNHYLNTHP</sequence>
<evidence type="ECO:0000313" key="1">
    <source>
        <dbReference type="EMBL" id="PZX60642.1"/>
    </source>
</evidence>
<dbReference type="AlphaFoldDB" id="A0A2W7TBP8"/>